<name>A0A2V2W639_TRYCR</name>
<protein>
    <submittedName>
        <fullName evidence="2">Uncharacterized protein</fullName>
    </submittedName>
</protein>
<dbReference type="VEuPathDB" id="TriTrypDB:TcCLB.510087.80"/>
<dbReference type="VEuPathDB" id="TriTrypDB:TcG_09526"/>
<gene>
    <name evidence="2" type="ORF">C3747_174g71</name>
</gene>
<dbReference type="EMBL" id="PRFC01000174">
    <property type="protein sequence ID" value="PWV03577.1"/>
    <property type="molecule type" value="Genomic_DNA"/>
</dbReference>
<dbReference type="VEuPathDB" id="TriTrypDB:TcCL_Unassigned01503"/>
<dbReference type="VEuPathDB" id="TriTrypDB:C3747_174g71"/>
<comment type="caution">
    <text evidence="2">The sequence shown here is derived from an EMBL/GenBank/DDBJ whole genome shotgun (WGS) entry which is preliminary data.</text>
</comment>
<dbReference type="VEuPathDB" id="TriTrypDB:TcBrA4_0032830"/>
<evidence type="ECO:0000313" key="3">
    <source>
        <dbReference type="Proteomes" id="UP000246078"/>
    </source>
</evidence>
<evidence type="ECO:0000313" key="2">
    <source>
        <dbReference type="EMBL" id="PWV03577.1"/>
    </source>
</evidence>
<dbReference type="VEuPathDB" id="TriTrypDB:Tc_MARK_1610"/>
<accession>A0A2V2W639</accession>
<evidence type="ECO:0000256" key="1">
    <source>
        <dbReference type="SAM" id="MobiDB-lite"/>
    </source>
</evidence>
<dbReference type="VEuPathDB" id="TriTrypDB:TcYC6_0106230"/>
<dbReference type="AlphaFoldDB" id="A0A2V2W639"/>
<sequence length="278" mass="31611">MDSAGVNATQATCGAQSKGYHVCGCYGHTQDLPDYKKITVPRTLQGFHAKEGGGCPCIPKTKTKNMGALYCSRNPMTRDRVMPVNTYRAYGPGEHKVHPADEIAEENTAVRDPETGTRLLFPNSRNYGGTAKQHEFPAIGKPRRKTREEREYERMQDRKEFLKAVLRDEMRDRLSAEDRLEELEKKLGLRGSRHAEMLLSAAASRDAERQGGEDEAKTVGEQYEKVMEELRFVTRQPVGSKVNIIRLYYLLEEQERLKYLREKGKKAGNLVHNKKPII</sequence>
<dbReference type="VEuPathDB" id="TriTrypDB:C4B63_161g36"/>
<reference evidence="2 3" key="1">
    <citation type="journal article" date="2018" name="Microb. Genom.">
        <title>Expanding an expanded genome: long-read sequencing of Trypanosoma cruzi.</title>
        <authorList>
            <person name="Berna L."/>
            <person name="Rodriguez M."/>
            <person name="Chiribao M.L."/>
            <person name="Parodi-Talice A."/>
            <person name="Pita S."/>
            <person name="Rijo G."/>
            <person name="Alvarez-Valin F."/>
            <person name="Robello C."/>
        </authorList>
    </citation>
    <scope>NUCLEOTIDE SEQUENCE [LARGE SCALE GENOMIC DNA]</scope>
    <source>
        <strain evidence="2 3">TCC</strain>
    </source>
</reference>
<proteinExistence type="predicted"/>
<dbReference type="VEuPathDB" id="TriTrypDB:BCY84_00331"/>
<organism evidence="2 3">
    <name type="scientific">Trypanosoma cruzi</name>
    <dbReference type="NCBI Taxonomy" id="5693"/>
    <lineage>
        <taxon>Eukaryota</taxon>
        <taxon>Discoba</taxon>
        <taxon>Euglenozoa</taxon>
        <taxon>Kinetoplastea</taxon>
        <taxon>Metakinetoplastina</taxon>
        <taxon>Trypanosomatida</taxon>
        <taxon>Trypanosomatidae</taxon>
        <taxon>Trypanosoma</taxon>
        <taxon>Schizotrypanum</taxon>
    </lineage>
</organism>
<dbReference type="VEuPathDB" id="TriTrypDB:TCDM_11735"/>
<feature type="region of interest" description="Disordered" evidence="1">
    <location>
        <begin position="122"/>
        <end position="152"/>
    </location>
</feature>
<dbReference type="VEuPathDB" id="TriTrypDB:TCSYLVIO_002897"/>
<dbReference type="Proteomes" id="UP000246078">
    <property type="component" value="Unassembled WGS sequence"/>
</dbReference>